<evidence type="ECO:0000313" key="1">
    <source>
        <dbReference type="EMBL" id="EJF59021.1"/>
    </source>
</evidence>
<dbReference type="RefSeq" id="XP_007368141.1">
    <property type="nucleotide sequence ID" value="XM_007368079.1"/>
</dbReference>
<dbReference type="AlphaFoldDB" id="R7SSG9"/>
<dbReference type="GeneID" id="18837623"/>
<dbReference type="EMBL" id="JH719428">
    <property type="protein sequence ID" value="EJF59021.1"/>
    <property type="molecule type" value="Genomic_DNA"/>
</dbReference>
<sequence>MFCMPNPRRHGWQACMVWTGAPTRYLKSTLRRRRPSVANTGTILNFVLSYGFKLTSPSCKRDFGHMVVVPCLRLVTACSGVRVRRGAPTRTLDWSLSTLLMDPRMKTSRRQPCRSRMLLRTLTCSP</sequence>
<dbReference type="Proteomes" id="UP000053319">
    <property type="component" value="Unassembled WGS sequence"/>
</dbReference>
<gene>
    <name evidence="1" type="ORF">DICSQDRAFT_156423</name>
</gene>
<name>R7SSG9_DICSQ</name>
<accession>R7SSG9</accession>
<organism evidence="1 2">
    <name type="scientific">Dichomitus squalens (strain LYAD-421)</name>
    <name type="common">Western red white-rot fungus</name>
    <dbReference type="NCBI Taxonomy" id="732165"/>
    <lineage>
        <taxon>Eukaryota</taxon>
        <taxon>Fungi</taxon>
        <taxon>Dikarya</taxon>
        <taxon>Basidiomycota</taxon>
        <taxon>Agaricomycotina</taxon>
        <taxon>Agaricomycetes</taxon>
        <taxon>Polyporales</taxon>
        <taxon>Polyporaceae</taxon>
        <taxon>Dichomitus</taxon>
    </lineage>
</organism>
<evidence type="ECO:0000313" key="2">
    <source>
        <dbReference type="Proteomes" id="UP000053319"/>
    </source>
</evidence>
<proteinExistence type="predicted"/>
<dbReference type="HOGENOM" id="CLU_1981549_0_0_1"/>
<dbReference type="KEGG" id="dsq:DICSQDRAFT_156423"/>
<protein>
    <submittedName>
        <fullName evidence="1">Uncharacterized protein</fullName>
    </submittedName>
</protein>
<reference evidence="1 2" key="1">
    <citation type="journal article" date="2012" name="Science">
        <title>The Paleozoic origin of enzymatic lignin decomposition reconstructed from 31 fungal genomes.</title>
        <authorList>
            <person name="Floudas D."/>
            <person name="Binder M."/>
            <person name="Riley R."/>
            <person name="Barry K."/>
            <person name="Blanchette R.A."/>
            <person name="Henrissat B."/>
            <person name="Martinez A.T."/>
            <person name="Otillar R."/>
            <person name="Spatafora J.W."/>
            <person name="Yadav J.S."/>
            <person name="Aerts A."/>
            <person name="Benoit I."/>
            <person name="Boyd A."/>
            <person name="Carlson A."/>
            <person name="Copeland A."/>
            <person name="Coutinho P.M."/>
            <person name="de Vries R.P."/>
            <person name="Ferreira P."/>
            <person name="Findley K."/>
            <person name="Foster B."/>
            <person name="Gaskell J."/>
            <person name="Glotzer D."/>
            <person name="Gorecki P."/>
            <person name="Heitman J."/>
            <person name="Hesse C."/>
            <person name="Hori C."/>
            <person name="Igarashi K."/>
            <person name="Jurgens J.A."/>
            <person name="Kallen N."/>
            <person name="Kersten P."/>
            <person name="Kohler A."/>
            <person name="Kuees U."/>
            <person name="Kumar T.K.A."/>
            <person name="Kuo A."/>
            <person name="LaButti K."/>
            <person name="Larrondo L.F."/>
            <person name="Lindquist E."/>
            <person name="Ling A."/>
            <person name="Lombard V."/>
            <person name="Lucas S."/>
            <person name="Lundell T."/>
            <person name="Martin R."/>
            <person name="McLaughlin D.J."/>
            <person name="Morgenstern I."/>
            <person name="Morin E."/>
            <person name="Murat C."/>
            <person name="Nagy L.G."/>
            <person name="Nolan M."/>
            <person name="Ohm R.A."/>
            <person name="Patyshakuliyeva A."/>
            <person name="Rokas A."/>
            <person name="Ruiz-Duenas F.J."/>
            <person name="Sabat G."/>
            <person name="Salamov A."/>
            <person name="Samejima M."/>
            <person name="Schmutz J."/>
            <person name="Slot J.C."/>
            <person name="St John F."/>
            <person name="Stenlid J."/>
            <person name="Sun H."/>
            <person name="Sun S."/>
            <person name="Syed K."/>
            <person name="Tsang A."/>
            <person name="Wiebenga A."/>
            <person name="Young D."/>
            <person name="Pisabarro A."/>
            <person name="Eastwood D.C."/>
            <person name="Martin F."/>
            <person name="Cullen D."/>
            <person name="Grigoriev I.V."/>
            <person name="Hibbett D.S."/>
        </authorList>
    </citation>
    <scope>NUCLEOTIDE SEQUENCE [LARGE SCALE GENOMIC DNA]</scope>
    <source>
        <strain evidence="1 2">LYAD-421 SS1</strain>
    </source>
</reference>